<organism evidence="1 2">
    <name type="scientific">Scyliorhinus torazame</name>
    <name type="common">Cloudy catshark</name>
    <name type="synonym">Catulus torazame</name>
    <dbReference type="NCBI Taxonomy" id="75743"/>
    <lineage>
        <taxon>Eukaryota</taxon>
        <taxon>Metazoa</taxon>
        <taxon>Chordata</taxon>
        <taxon>Craniata</taxon>
        <taxon>Vertebrata</taxon>
        <taxon>Chondrichthyes</taxon>
        <taxon>Elasmobranchii</taxon>
        <taxon>Galeomorphii</taxon>
        <taxon>Galeoidea</taxon>
        <taxon>Carcharhiniformes</taxon>
        <taxon>Scyliorhinidae</taxon>
        <taxon>Scyliorhinus</taxon>
    </lineage>
</organism>
<evidence type="ECO:0000313" key="2">
    <source>
        <dbReference type="Proteomes" id="UP000288216"/>
    </source>
</evidence>
<dbReference type="Proteomes" id="UP000288216">
    <property type="component" value="Unassembled WGS sequence"/>
</dbReference>
<gene>
    <name evidence="1" type="ORF">scyTo_0010043</name>
</gene>
<sequence length="96" mass="11109">MPRLQEASCLDVETLCYVLVVSKHYKDENGQEPTRSPAACIDWVRSRHASIPTGNSRKNFKDQVEFKVEVILCLGHEMEEDHLVSANRMMKIYRND</sequence>
<protein>
    <submittedName>
        <fullName evidence="1">Uncharacterized protein</fullName>
    </submittedName>
</protein>
<name>A0A401NYU3_SCYTO</name>
<proteinExistence type="predicted"/>
<evidence type="ECO:0000313" key="1">
    <source>
        <dbReference type="EMBL" id="GCB66039.1"/>
    </source>
</evidence>
<accession>A0A401NYU3</accession>
<dbReference type="EMBL" id="BFAA01004250">
    <property type="protein sequence ID" value="GCB66039.1"/>
    <property type="molecule type" value="Genomic_DNA"/>
</dbReference>
<dbReference type="AlphaFoldDB" id="A0A401NYU3"/>
<reference evidence="1 2" key="1">
    <citation type="journal article" date="2018" name="Nat. Ecol. Evol.">
        <title>Shark genomes provide insights into elasmobranch evolution and the origin of vertebrates.</title>
        <authorList>
            <person name="Hara Y"/>
            <person name="Yamaguchi K"/>
            <person name="Onimaru K"/>
            <person name="Kadota M"/>
            <person name="Koyanagi M"/>
            <person name="Keeley SD"/>
            <person name="Tatsumi K"/>
            <person name="Tanaka K"/>
            <person name="Motone F"/>
            <person name="Kageyama Y"/>
            <person name="Nozu R"/>
            <person name="Adachi N"/>
            <person name="Nishimura O"/>
            <person name="Nakagawa R"/>
            <person name="Tanegashima C"/>
            <person name="Kiyatake I"/>
            <person name="Matsumoto R"/>
            <person name="Murakumo K"/>
            <person name="Nishida K"/>
            <person name="Terakita A"/>
            <person name="Kuratani S"/>
            <person name="Sato K"/>
            <person name="Hyodo S Kuraku.S."/>
        </authorList>
    </citation>
    <scope>NUCLEOTIDE SEQUENCE [LARGE SCALE GENOMIC DNA]</scope>
</reference>
<comment type="caution">
    <text evidence="1">The sequence shown here is derived from an EMBL/GenBank/DDBJ whole genome shotgun (WGS) entry which is preliminary data.</text>
</comment>
<keyword evidence="2" id="KW-1185">Reference proteome</keyword>